<accession>A0A4Y7KLY4</accession>
<name>A0A4Y7KLY4_PAPSO</name>
<dbReference type="Proteomes" id="UP000316621">
    <property type="component" value="Chromosome 8"/>
</dbReference>
<proteinExistence type="predicted"/>
<dbReference type="Gramene" id="RZC73866">
    <property type="protein sequence ID" value="RZC73866"/>
    <property type="gene ID" value="C5167_049345"/>
</dbReference>
<reference evidence="1 2" key="1">
    <citation type="journal article" date="2018" name="Science">
        <title>The opium poppy genome and morphinan production.</title>
        <authorList>
            <person name="Guo L."/>
            <person name="Winzer T."/>
            <person name="Yang X."/>
            <person name="Li Y."/>
            <person name="Ning Z."/>
            <person name="He Z."/>
            <person name="Teodor R."/>
            <person name="Lu Y."/>
            <person name="Bowser T.A."/>
            <person name="Graham I.A."/>
            <person name="Ye K."/>
        </authorList>
    </citation>
    <scope>NUCLEOTIDE SEQUENCE [LARGE SCALE GENOMIC DNA]</scope>
    <source>
        <strain evidence="2">cv. HN1</strain>
        <tissue evidence="1">Leaves</tissue>
    </source>
</reference>
<evidence type="ECO:0000313" key="2">
    <source>
        <dbReference type="Proteomes" id="UP000316621"/>
    </source>
</evidence>
<organism evidence="1 2">
    <name type="scientific">Papaver somniferum</name>
    <name type="common">Opium poppy</name>
    <dbReference type="NCBI Taxonomy" id="3469"/>
    <lineage>
        <taxon>Eukaryota</taxon>
        <taxon>Viridiplantae</taxon>
        <taxon>Streptophyta</taxon>
        <taxon>Embryophyta</taxon>
        <taxon>Tracheophyta</taxon>
        <taxon>Spermatophyta</taxon>
        <taxon>Magnoliopsida</taxon>
        <taxon>Ranunculales</taxon>
        <taxon>Papaveraceae</taxon>
        <taxon>Papaveroideae</taxon>
        <taxon>Papaver</taxon>
    </lineage>
</organism>
<dbReference type="AlphaFoldDB" id="A0A4Y7KLY4"/>
<sequence>MILIKFQLKFRFTIRFKSFYASLSFPSLSVVRNLWKKISKQTDLYMHENSAPELEGRNWPVRGEAGVNDDGEVPNIFK</sequence>
<keyword evidence="2" id="KW-1185">Reference proteome</keyword>
<protein>
    <submittedName>
        <fullName evidence="1">Uncharacterized protein</fullName>
    </submittedName>
</protein>
<evidence type="ECO:0000313" key="1">
    <source>
        <dbReference type="EMBL" id="RZC73866.1"/>
    </source>
</evidence>
<gene>
    <name evidence="1" type="ORF">C5167_049345</name>
</gene>
<dbReference type="EMBL" id="CM010722">
    <property type="protein sequence ID" value="RZC73866.1"/>
    <property type="molecule type" value="Genomic_DNA"/>
</dbReference>